<feature type="domain" description="Glycosyl transferase family 1" evidence="1">
    <location>
        <begin position="226"/>
        <end position="386"/>
    </location>
</feature>
<dbReference type="AlphaFoldDB" id="A0A2T0SW62"/>
<evidence type="ECO:0000259" key="1">
    <source>
        <dbReference type="Pfam" id="PF00534"/>
    </source>
</evidence>
<keyword evidence="2" id="KW-0808">Transferase</keyword>
<dbReference type="Pfam" id="PF00534">
    <property type="entry name" value="Glycos_transf_1"/>
    <property type="match status" value="1"/>
</dbReference>
<sequence length="434" mass="49149">MKKVLLSAYACIPNIGSEEATGWLYATTLSQEQMDVHCLTQLKGKDAIDTALASGQWPNLTVHYVTIPDWVEQSYGRGLAGMYFHYLYWQWAASQVARRLDRRRPFDLVHHITYGSIQLGSFMYRLNKPFIFGPVSGGQKSPASLKQYFGGYWRREQMRDWVGAVLERINPAFVNTIKRADRVIVTNSDTYELARRYRRTGDIDKVLDGGIGQSFLPEGPISHEPGRELNALWIGRMLPRKALELTIHALSKVDPSVPIRLTIVGGKGDMVDLVPGYIEKYGVQDRINWVGHVSHNEVKQYLQQADVFFLTSLRDSGPHQLLEAMAYSLPVVTLNLHGQGEIVSDETGIRVPVGSPEQVTTDLAAALTWMWHHPTERQQMGQTAYRFALTQLWDRKVKLFSDNWYPALATAAVQQSVREPEPVELGQFSDYRLG</sequence>
<name>A0A2T0SW62_9BACT</name>
<dbReference type="GO" id="GO:0016757">
    <property type="term" value="F:glycosyltransferase activity"/>
    <property type="evidence" value="ECO:0007669"/>
    <property type="project" value="InterPro"/>
</dbReference>
<accession>A0A2T0SW62</accession>
<dbReference type="InterPro" id="IPR001296">
    <property type="entry name" value="Glyco_trans_1"/>
</dbReference>
<evidence type="ECO:0000313" key="2">
    <source>
        <dbReference type="EMBL" id="PRY37661.1"/>
    </source>
</evidence>
<dbReference type="OrthoDB" id="596635at2"/>
<reference evidence="2 3" key="1">
    <citation type="submission" date="2018-03" db="EMBL/GenBank/DDBJ databases">
        <title>Genomic Encyclopedia of Archaeal and Bacterial Type Strains, Phase II (KMG-II): from individual species to whole genera.</title>
        <authorList>
            <person name="Goeker M."/>
        </authorList>
    </citation>
    <scope>NUCLEOTIDE SEQUENCE [LARGE SCALE GENOMIC DNA]</scope>
    <source>
        <strain evidence="2 3">DSM 28354</strain>
    </source>
</reference>
<proteinExistence type="predicted"/>
<dbReference type="SUPFAM" id="SSF53756">
    <property type="entry name" value="UDP-Glycosyltransferase/glycogen phosphorylase"/>
    <property type="match status" value="1"/>
</dbReference>
<dbReference type="EMBL" id="PVTE01000010">
    <property type="protein sequence ID" value="PRY37661.1"/>
    <property type="molecule type" value="Genomic_DNA"/>
</dbReference>
<dbReference type="RefSeq" id="WP_106138381.1">
    <property type="nucleotide sequence ID" value="NZ_PVTE01000010.1"/>
</dbReference>
<protein>
    <submittedName>
        <fullName evidence="2">Glycosyltransferase involved in cell wall biosynthesis</fullName>
    </submittedName>
</protein>
<organism evidence="2 3">
    <name type="scientific">Spirosoma oryzae</name>
    <dbReference type="NCBI Taxonomy" id="1469603"/>
    <lineage>
        <taxon>Bacteria</taxon>
        <taxon>Pseudomonadati</taxon>
        <taxon>Bacteroidota</taxon>
        <taxon>Cytophagia</taxon>
        <taxon>Cytophagales</taxon>
        <taxon>Cytophagaceae</taxon>
        <taxon>Spirosoma</taxon>
    </lineage>
</organism>
<gene>
    <name evidence="2" type="ORF">CLV58_110131</name>
</gene>
<dbReference type="Proteomes" id="UP000238375">
    <property type="component" value="Unassembled WGS sequence"/>
</dbReference>
<evidence type="ECO:0000313" key="3">
    <source>
        <dbReference type="Proteomes" id="UP000238375"/>
    </source>
</evidence>
<keyword evidence="3" id="KW-1185">Reference proteome</keyword>
<dbReference type="PANTHER" id="PTHR12526">
    <property type="entry name" value="GLYCOSYLTRANSFERASE"/>
    <property type="match status" value="1"/>
</dbReference>
<dbReference type="CDD" id="cd03801">
    <property type="entry name" value="GT4_PimA-like"/>
    <property type="match status" value="1"/>
</dbReference>
<comment type="caution">
    <text evidence="2">The sequence shown here is derived from an EMBL/GenBank/DDBJ whole genome shotgun (WGS) entry which is preliminary data.</text>
</comment>
<dbReference type="Gene3D" id="3.40.50.2000">
    <property type="entry name" value="Glycogen Phosphorylase B"/>
    <property type="match status" value="2"/>
</dbReference>